<dbReference type="AlphaFoldDB" id="V3ZJ57"/>
<dbReference type="EMBL" id="KB202283">
    <property type="protein sequence ID" value="ESO91323.1"/>
    <property type="molecule type" value="Genomic_DNA"/>
</dbReference>
<dbReference type="HOGENOM" id="CLU_922247_0_0_1"/>
<gene>
    <name evidence="2" type="ORF">LOTGIDRAFT_153759</name>
</gene>
<dbReference type="GO" id="GO:0030212">
    <property type="term" value="P:hyaluronan metabolic process"/>
    <property type="evidence" value="ECO:0007669"/>
    <property type="project" value="InterPro"/>
</dbReference>
<name>V3ZJ57_LOTGI</name>
<dbReference type="OMA" id="CFNINDV"/>
<sequence length="302" mass="34258">MATLGLRLCFTIGITIILSLPTVQTIYEVGWRQQDLVQPVSMVVEPLKLYLFIHCYNENDILYFMDGDPEFILSVTGIFKPLCFNLEGKSGEIIRLIQDGNTDISVNARLISDNTSTFIGTVSIIRKNVIIIVKPHIIIVNRERFQWNNITAFLIRGHRVVISMNLIAVTFRNLNVTAIVKRHETGQKNGIESLSYLGFYLSDARGFSPYTHGLLGQFLHKTVEIENLRYRNNRAKARLSITSPLNPIPRRAMAVLGSKMNRALNTSTPCWVLRQDGRGVVDGRYNNYVVNSMRDISSLQLQ</sequence>
<evidence type="ECO:0000259" key="1">
    <source>
        <dbReference type="Pfam" id="PF06668"/>
    </source>
</evidence>
<evidence type="ECO:0000313" key="3">
    <source>
        <dbReference type="Proteomes" id="UP000030746"/>
    </source>
</evidence>
<dbReference type="InterPro" id="IPR010600">
    <property type="entry name" value="ITI_HC_C"/>
</dbReference>
<accession>V3ZJ57</accession>
<dbReference type="PANTHER" id="PTHR10338">
    <property type="entry name" value="INTER-ALPHA-TRYPSIN INHIBITOR HEAVY CHAIN FAMILY MEMBER"/>
    <property type="match status" value="1"/>
</dbReference>
<dbReference type="RefSeq" id="XP_009058019.1">
    <property type="nucleotide sequence ID" value="XM_009059771.1"/>
</dbReference>
<dbReference type="PANTHER" id="PTHR10338:SF108">
    <property type="entry name" value="INTER-ALPHA-TRYPSIN INHIBITOR HEAVY CHAIN H4-LIKE PROTEIN"/>
    <property type="match status" value="1"/>
</dbReference>
<dbReference type="STRING" id="225164.V3ZJ57"/>
<reference evidence="2 3" key="1">
    <citation type="journal article" date="2013" name="Nature">
        <title>Insights into bilaterian evolution from three spiralian genomes.</title>
        <authorList>
            <person name="Simakov O."/>
            <person name="Marletaz F."/>
            <person name="Cho S.J."/>
            <person name="Edsinger-Gonzales E."/>
            <person name="Havlak P."/>
            <person name="Hellsten U."/>
            <person name="Kuo D.H."/>
            <person name="Larsson T."/>
            <person name="Lv J."/>
            <person name="Arendt D."/>
            <person name="Savage R."/>
            <person name="Osoegawa K."/>
            <person name="de Jong P."/>
            <person name="Grimwood J."/>
            <person name="Chapman J.A."/>
            <person name="Shapiro H."/>
            <person name="Aerts A."/>
            <person name="Otillar R.P."/>
            <person name="Terry A.Y."/>
            <person name="Boore J.L."/>
            <person name="Grigoriev I.V."/>
            <person name="Lindberg D.R."/>
            <person name="Seaver E.C."/>
            <person name="Weisblat D.A."/>
            <person name="Putnam N.H."/>
            <person name="Rokhsar D.S."/>
        </authorList>
    </citation>
    <scope>NUCLEOTIDE SEQUENCE [LARGE SCALE GENOMIC DNA]</scope>
</reference>
<dbReference type="Proteomes" id="UP000030746">
    <property type="component" value="Unassembled WGS sequence"/>
</dbReference>
<dbReference type="GO" id="GO:0004867">
    <property type="term" value="F:serine-type endopeptidase inhibitor activity"/>
    <property type="evidence" value="ECO:0007669"/>
    <property type="project" value="InterPro"/>
</dbReference>
<protein>
    <recommendedName>
        <fullName evidence="1">Inter-alpha-trypsin inhibitor heavy chain C-terminal domain-containing protein</fullName>
    </recommendedName>
</protein>
<dbReference type="GeneID" id="20236098"/>
<dbReference type="CTD" id="20236098"/>
<dbReference type="OrthoDB" id="299997at2759"/>
<dbReference type="InterPro" id="IPR050934">
    <property type="entry name" value="ITIH"/>
</dbReference>
<dbReference type="Pfam" id="PF06668">
    <property type="entry name" value="ITI_HC_C"/>
    <property type="match status" value="1"/>
</dbReference>
<feature type="domain" description="Inter-alpha-trypsin inhibitor heavy chain C-terminal" evidence="1">
    <location>
        <begin position="103"/>
        <end position="273"/>
    </location>
</feature>
<evidence type="ECO:0000313" key="2">
    <source>
        <dbReference type="EMBL" id="ESO91323.1"/>
    </source>
</evidence>
<proteinExistence type="predicted"/>
<keyword evidence="3" id="KW-1185">Reference proteome</keyword>
<dbReference type="KEGG" id="lgi:LOTGIDRAFT_153759"/>
<organism evidence="2 3">
    <name type="scientific">Lottia gigantea</name>
    <name type="common">Giant owl limpet</name>
    <dbReference type="NCBI Taxonomy" id="225164"/>
    <lineage>
        <taxon>Eukaryota</taxon>
        <taxon>Metazoa</taxon>
        <taxon>Spiralia</taxon>
        <taxon>Lophotrochozoa</taxon>
        <taxon>Mollusca</taxon>
        <taxon>Gastropoda</taxon>
        <taxon>Patellogastropoda</taxon>
        <taxon>Lottioidea</taxon>
        <taxon>Lottiidae</taxon>
        <taxon>Lottia</taxon>
    </lineage>
</organism>